<dbReference type="Proteomes" id="UP000191933">
    <property type="component" value="Unassembled WGS sequence"/>
</dbReference>
<dbReference type="EMBL" id="FBVY01000018">
    <property type="protein sequence ID" value="CUW93595.1"/>
    <property type="molecule type" value="Genomic_DNA"/>
</dbReference>
<comment type="caution">
    <text evidence="2">The sequence shown here is derived from an EMBL/GenBank/DDBJ whole genome shotgun (WGS) entry which is preliminary data.</text>
</comment>
<accession>A0A9W5B278</accession>
<evidence type="ECO:0000256" key="1">
    <source>
        <dbReference type="SAM" id="MobiDB-lite"/>
    </source>
</evidence>
<keyword evidence="3" id="KW-1185">Reference proteome</keyword>
<evidence type="ECO:0000313" key="3">
    <source>
        <dbReference type="Proteomes" id="UP000191933"/>
    </source>
</evidence>
<feature type="compositionally biased region" description="Basic residues" evidence="1">
    <location>
        <begin position="92"/>
        <end position="101"/>
    </location>
</feature>
<name>A0A9W5B278_9HYPH</name>
<dbReference type="AlphaFoldDB" id="A0A9W5B278"/>
<evidence type="ECO:0000313" key="2">
    <source>
        <dbReference type="EMBL" id="CUW93595.1"/>
    </source>
</evidence>
<protein>
    <submittedName>
        <fullName evidence="2">Uncharacterized protein</fullName>
    </submittedName>
</protein>
<organism evidence="2 3">
    <name type="scientific">Agrobacterium genomosp. 2 str. CFBP 5494</name>
    <dbReference type="NCBI Taxonomy" id="1183436"/>
    <lineage>
        <taxon>Bacteria</taxon>
        <taxon>Pseudomonadati</taxon>
        <taxon>Pseudomonadota</taxon>
        <taxon>Alphaproteobacteria</taxon>
        <taxon>Hyphomicrobiales</taxon>
        <taxon>Rhizobiaceae</taxon>
        <taxon>Rhizobium/Agrobacterium group</taxon>
        <taxon>Agrobacterium</taxon>
        <taxon>Agrobacterium tumefaciens complex</taxon>
    </lineage>
</organism>
<reference evidence="2 3" key="1">
    <citation type="submission" date="2016-01" db="EMBL/GenBank/DDBJ databases">
        <authorList>
            <person name="Regsiter A."/>
            <person name="william w."/>
        </authorList>
    </citation>
    <scope>NUCLEOTIDE SEQUENCE [LARGE SCALE GENOMIC DNA]</scope>
    <source>
        <strain evidence="2 3">CFBP 5494</strain>
    </source>
</reference>
<proteinExistence type="predicted"/>
<gene>
    <name evidence="2" type="ORF">AGR2A_Cc70052</name>
</gene>
<sequence>MSLTLLESDPETADFGFEARNMADGTNSNAAKLICPAASFDEFASVFIRSSAFLAFFCRLFSGGETVRESCGDAHGQEGQLASGGSGGVARIPHRHTQHSR</sequence>
<feature type="region of interest" description="Disordered" evidence="1">
    <location>
        <begin position="72"/>
        <end position="101"/>
    </location>
</feature>